<reference evidence="1 2" key="1">
    <citation type="submission" date="2019-11" db="EMBL/GenBank/DDBJ databases">
        <title>Draft genome of Amycolatopsis RM579.</title>
        <authorList>
            <person name="Duangmal K."/>
            <person name="Mingma R."/>
        </authorList>
    </citation>
    <scope>NUCLEOTIDE SEQUENCE [LARGE SCALE GENOMIC DNA]</scope>
    <source>
        <strain evidence="1 2">RM579</strain>
    </source>
</reference>
<dbReference type="Proteomes" id="UP000440096">
    <property type="component" value="Unassembled WGS sequence"/>
</dbReference>
<evidence type="ECO:0008006" key="3">
    <source>
        <dbReference type="Google" id="ProtNLM"/>
    </source>
</evidence>
<proteinExistence type="predicted"/>
<comment type="caution">
    <text evidence="1">The sequence shown here is derived from an EMBL/GenBank/DDBJ whole genome shotgun (WGS) entry which is preliminary data.</text>
</comment>
<sequence length="144" mass="16086">MSTDAQLVKNLTGKFVEFLETGTLPEGLFAEEVFLEFTMPTWWIQVQGAADVLRTRLASHPSLGSVPFVQANPTDTGFVVEFHERWHADGQNWYCREMMRAEVTDGLITAAAVYCTGDWDEARQREHAAAVTLLRPTPGRSAGR</sequence>
<protein>
    <recommendedName>
        <fullName evidence="3">Nuclear transport factor 2 family protein</fullName>
    </recommendedName>
</protein>
<keyword evidence="2" id="KW-1185">Reference proteome</keyword>
<evidence type="ECO:0000313" key="1">
    <source>
        <dbReference type="EMBL" id="MTD52456.1"/>
    </source>
</evidence>
<gene>
    <name evidence="1" type="ORF">GKO32_00420</name>
</gene>
<name>A0A6N7Z1R9_9PSEU</name>
<dbReference type="OrthoDB" id="3870905at2"/>
<accession>A0A6N7Z1R9</accession>
<dbReference type="RefSeq" id="WP_154754717.1">
    <property type="nucleotide sequence ID" value="NZ_WMBA01000001.1"/>
</dbReference>
<dbReference type="AlphaFoldDB" id="A0A6N7Z1R9"/>
<organism evidence="1 2">
    <name type="scientific">Amycolatopsis pithecellobii</name>
    <dbReference type="NCBI Taxonomy" id="664692"/>
    <lineage>
        <taxon>Bacteria</taxon>
        <taxon>Bacillati</taxon>
        <taxon>Actinomycetota</taxon>
        <taxon>Actinomycetes</taxon>
        <taxon>Pseudonocardiales</taxon>
        <taxon>Pseudonocardiaceae</taxon>
        <taxon>Amycolatopsis</taxon>
    </lineage>
</organism>
<dbReference type="EMBL" id="WMBA01000001">
    <property type="protein sequence ID" value="MTD52456.1"/>
    <property type="molecule type" value="Genomic_DNA"/>
</dbReference>
<evidence type="ECO:0000313" key="2">
    <source>
        <dbReference type="Proteomes" id="UP000440096"/>
    </source>
</evidence>